<evidence type="ECO:0000256" key="6">
    <source>
        <dbReference type="ARBA" id="ARBA00022723"/>
    </source>
</evidence>
<accession>A0A9X4BGW4</accession>
<comment type="similarity">
    <text evidence="4 9">Belongs to the rubredoxin family.</text>
</comment>
<comment type="cofactor">
    <cofactor evidence="1 9">
        <name>Fe(3+)</name>
        <dbReference type="ChEBI" id="CHEBI:29034"/>
    </cofactor>
</comment>
<evidence type="ECO:0000256" key="1">
    <source>
        <dbReference type="ARBA" id="ARBA00001965"/>
    </source>
</evidence>
<evidence type="ECO:0000313" key="12">
    <source>
        <dbReference type="Proteomes" id="UP001139971"/>
    </source>
</evidence>
<evidence type="ECO:0000259" key="10">
    <source>
        <dbReference type="PROSITE" id="PS50903"/>
    </source>
</evidence>
<dbReference type="Gene3D" id="2.20.28.10">
    <property type="match status" value="1"/>
</dbReference>
<dbReference type="InterPro" id="IPR024934">
    <property type="entry name" value="Rubredoxin-like_dom"/>
</dbReference>
<dbReference type="GO" id="GO:0005506">
    <property type="term" value="F:iron ion binding"/>
    <property type="evidence" value="ECO:0007669"/>
    <property type="project" value="UniProtKB-UniRule"/>
</dbReference>
<name>A0A9X4BGW4_9GAMM</name>
<feature type="domain" description="Rubredoxin-like" evidence="10">
    <location>
        <begin position="14"/>
        <end position="65"/>
    </location>
</feature>
<dbReference type="SUPFAM" id="SSF57802">
    <property type="entry name" value="Rubredoxin-like"/>
    <property type="match status" value="1"/>
</dbReference>
<keyword evidence="12" id="KW-1185">Reference proteome</keyword>
<dbReference type="GO" id="GO:0009055">
    <property type="term" value="F:electron transfer activity"/>
    <property type="evidence" value="ECO:0007669"/>
    <property type="project" value="TreeGrafter"/>
</dbReference>
<keyword evidence="5" id="KW-0813">Transport</keyword>
<dbReference type="AlphaFoldDB" id="A0A9X4BGW4"/>
<dbReference type="PROSITE" id="PS00202">
    <property type="entry name" value="RUBREDOXIN"/>
    <property type="match status" value="1"/>
</dbReference>
<evidence type="ECO:0000256" key="4">
    <source>
        <dbReference type="ARBA" id="ARBA00005337"/>
    </source>
</evidence>
<sequence length="68" mass="7325">MSPADSAAGADAPFRTFMCVVCGFIYNEAEGWPGDGIEAGTRWDDVPETWTCPDCGVTKSDFEMIEIG</sequence>
<gene>
    <name evidence="11" type="ORF">OD750_012520</name>
</gene>
<evidence type="ECO:0000313" key="11">
    <source>
        <dbReference type="EMBL" id="MDC8013365.1"/>
    </source>
</evidence>
<evidence type="ECO:0000256" key="3">
    <source>
        <dbReference type="ARBA" id="ARBA00004933"/>
    </source>
</evidence>
<dbReference type="RefSeq" id="WP_263545574.1">
    <property type="nucleotide sequence ID" value="NZ_JAOVZO020000017.1"/>
</dbReference>
<dbReference type="PANTHER" id="PTHR47627">
    <property type="entry name" value="RUBREDOXIN"/>
    <property type="match status" value="1"/>
</dbReference>
<evidence type="ECO:0000256" key="9">
    <source>
        <dbReference type="RuleBase" id="RU003820"/>
    </source>
</evidence>
<dbReference type="Proteomes" id="UP001139971">
    <property type="component" value="Unassembled WGS sequence"/>
</dbReference>
<dbReference type="InterPro" id="IPR018527">
    <property type="entry name" value="Rubredoxin_Fe_BS"/>
</dbReference>
<comment type="function">
    <text evidence="2">Involved in the hydrocarbon hydroxylating system, which transfers electrons from NADH to rubredoxin reductase and then through rubredoxin to alkane 1 monooxygenase.</text>
</comment>
<dbReference type="EMBL" id="JAOVZO020000017">
    <property type="protein sequence ID" value="MDC8013365.1"/>
    <property type="molecule type" value="Genomic_DNA"/>
</dbReference>
<dbReference type="CDD" id="cd00730">
    <property type="entry name" value="rubredoxin"/>
    <property type="match status" value="1"/>
</dbReference>
<protein>
    <recommendedName>
        <fullName evidence="9">Rubredoxin</fullName>
    </recommendedName>
</protein>
<keyword evidence="8 9" id="KW-0408">Iron</keyword>
<dbReference type="PANTHER" id="PTHR47627:SF1">
    <property type="entry name" value="RUBREDOXIN-1-RELATED"/>
    <property type="match status" value="1"/>
</dbReference>
<evidence type="ECO:0000256" key="8">
    <source>
        <dbReference type="ARBA" id="ARBA00023004"/>
    </source>
</evidence>
<dbReference type="PROSITE" id="PS50903">
    <property type="entry name" value="RUBREDOXIN_LIKE"/>
    <property type="match status" value="1"/>
</dbReference>
<evidence type="ECO:0000256" key="5">
    <source>
        <dbReference type="ARBA" id="ARBA00022448"/>
    </source>
</evidence>
<dbReference type="InterPro" id="IPR050526">
    <property type="entry name" value="Rubredoxin_ET"/>
</dbReference>
<reference evidence="11" key="1">
    <citation type="submission" date="2023-02" db="EMBL/GenBank/DDBJ databases">
        <title>Tahibacter soli sp. nov. isolated from soil.</title>
        <authorList>
            <person name="Baek J.H."/>
            <person name="Lee J.K."/>
            <person name="Choi D.G."/>
            <person name="Jeon C.O."/>
        </authorList>
    </citation>
    <scope>NUCLEOTIDE SEQUENCE</scope>
    <source>
        <strain evidence="11">BL</strain>
    </source>
</reference>
<dbReference type="FunFam" id="2.20.28.10:FF:000001">
    <property type="entry name" value="Rubredoxin"/>
    <property type="match status" value="1"/>
</dbReference>
<dbReference type="GO" id="GO:0043448">
    <property type="term" value="P:alkane catabolic process"/>
    <property type="evidence" value="ECO:0007669"/>
    <property type="project" value="TreeGrafter"/>
</dbReference>
<comment type="caution">
    <text evidence="11">The sequence shown here is derived from an EMBL/GenBank/DDBJ whole genome shotgun (WGS) entry which is preliminary data.</text>
</comment>
<organism evidence="11 12">
    <name type="scientific">Tahibacter soli</name>
    <dbReference type="NCBI Taxonomy" id="2983605"/>
    <lineage>
        <taxon>Bacteria</taxon>
        <taxon>Pseudomonadati</taxon>
        <taxon>Pseudomonadota</taxon>
        <taxon>Gammaproteobacteria</taxon>
        <taxon>Lysobacterales</taxon>
        <taxon>Rhodanobacteraceae</taxon>
        <taxon>Tahibacter</taxon>
    </lineage>
</organism>
<dbReference type="InterPro" id="IPR024935">
    <property type="entry name" value="Rubredoxin_dom"/>
</dbReference>
<comment type="pathway">
    <text evidence="3">Hydrocarbon metabolism; alkane degradation.</text>
</comment>
<dbReference type="Pfam" id="PF00301">
    <property type="entry name" value="Rubredoxin"/>
    <property type="match status" value="1"/>
</dbReference>
<keyword evidence="6 9" id="KW-0479">Metal-binding</keyword>
<evidence type="ECO:0000256" key="7">
    <source>
        <dbReference type="ARBA" id="ARBA00022982"/>
    </source>
</evidence>
<evidence type="ECO:0000256" key="2">
    <source>
        <dbReference type="ARBA" id="ARBA00002792"/>
    </source>
</evidence>
<keyword evidence="7 9" id="KW-0249">Electron transport</keyword>
<proteinExistence type="inferred from homology"/>
<dbReference type="PRINTS" id="PR00163">
    <property type="entry name" value="RUBREDOXIN"/>
</dbReference>